<protein>
    <recommendedName>
        <fullName evidence="4">Calx-beta domain-containing protein</fullName>
    </recommendedName>
</protein>
<evidence type="ECO:0000313" key="2">
    <source>
        <dbReference type="EMBL" id="GAA4961932.1"/>
    </source>
</evidence>
<dbReference type="InterPro" id="IPR038081">
    <property type="entry name" value="CalX-like_sf"/>
</dbReference>
<keyword evidence="1" id="KW-0732">Signal</keyword>
<accession>A0ABP9H4V1</accession>
<evidence type="ECO:0000313" key="3">
    <source>
        <dbReference type="Proteomes" id="UP001501692"/>
    </source>
</evidence>
<comment type="caution">
    <text evidence="2">The sequence shown here is derived from an EMBL/GenBank/DDBJ whole genome shotgun (WGS) entry which is preliminary data.</text>
</comment>
<keyword evidence="3" id="KW-1185">Reference proteome</keyword>
<evidence type="ECO:0000256" key="1">
    <source>
        <dbReference type="SAM" id="SignalP"/>
    </source>
</evidence>
<reference evidence="3" key="1">
    <citation type="journal article" date="2019" name="Int. J. Syst. Evol. Microbiol.">
        <title>The Global Catalogue of Microorganisms (GCM) 10K type strain sequencing project: providing services to taxonomists for standard genome sequencing and annotation.</title>
        <authorList>
            <consortium name="The Broad Institute Genomics Platform"/>
            <consortium name="The Broad Institute Genome Sequencing Center for Infectious Disease"/>
            <person name="Wu L."/>
            <person name="Ma J."/>
        </authorList>
    </citation>
    <scope>NUCLEOTIDE SEQUENCE [LARGE SCALE GENOMIC DNA]</scope>
    <source>
        <strain evidence="3">JCM 18287</strain>
    </source>
</reference>
<dbReference type="SUPFAM" id="SSF141072">
    <property type="entry name" value="CalX-like"/>
    <property type="match status" value="1"/>
</dbReference>
<dbReference type="Gene3D" id="2.60.40.2030">
    <property type="match status" value="1"/>
</dbReference>
<organism evidence="2 3">
    <name type="scientific">Algibacter aquimarinus</name>
    <dbReference type="NCBI Taxonomy" id="1136748"/>
    <lineage>
        <taxon>Bacteria</taxon>
        <taxon>Pseudomonadati</taxon>
        <taxon>Bacteroidota</taxon>
        <taxon>Flavobacteriia</taxon>
        <taxon>Flavobacteriales</taxon>
        <taxon>Flavobacteriaceae</taxon>
        <taxon>Algibacter</taxon>
    </lineage>
</organism>
<sequence length="277" mass="29187">MKKYIYKLMALLVVFSFASCEEDPVVFDASGGFVQFSSESAAITEDSGDVVSTVILGSGSNPSGVSVDFTITTDDASRFSVSPASGTVEIPAGEFSADITITAIDNFDVDGDVELVINLSTSSSLPVGIGGEGVNFASRAITIIDNDCPLDINAFVGTYMVSEQFTAGQNAPRGLSDFFSESYQVEIALDPNDTSGTKVIITNSAGFNTYIGDGGPVVMSFNSCPGTLTFDAGFPTVGLFRTFEYTASSYSEDSPQVIKCEGPLATFGDYEFVFTKM</sequence>
<evidence type="ECO:0008006" key="4">
    <source>
        <dbReference type="Google" id="ProtNLM"/>
    </source>
</evidence>
<feature type="signal peptide" evidence="1">
    <location>
        <begin position="1"/>
        <end position="18"/>
    </location>
</feature>
<dbReference type="RefSeq" id="WP_345164689.1">
    <property type="nucleotide sequence ID" value="NZ_BAABJK010000004.1"/>
</dbReference>
<name>A0ABP9H4V1_9FLAO</name>
<dbReference type="PROSITE" id="PS51257">
    <property type="entry name" value="PROKAR_LIPOPROTEIN"/>
    <property type="match status" value="1"/>
</dbReference>
<dbReference type="EMBL" id="BAABJK010000004">
    <property type="protein sequence ID" value="GAA4961932.1"/>
    <property type="molecule type" value="Genomic_DNA"/>
</dbReference>
<proteinExistence type="predicted"/>
<gene>
    <name evidence="2" type="ORF">GCM10023315_07520</name>
</gene>
<feature type="chain" id="PRO_5046336496" description="Calx-beta domain-containing protein" evidence="1">
    <location>
        <begin position="19"/>
        <end position="277"/>
    </location>
</feature>
<dbReference type="Proteomes" id="UP001501692">
    <property type="component" value="Unassembled WGS sequence"/>
</dbReference>